<sequence>MFSKFSLLAISLLASPLIYQISANSDPSTGHNWDRRPTQNWLDMHTPKVKTKAIQVSECAMNTRLHFPDIQVFAYFLVNHKIDHYHGCPYGDCHAYDVFPQFNETEAAYTDNHIFFWHNVGGEDGSGVKPISNPQTGVYGYEQSLSGKYIDGVAPATNEQKFHDSKYPPYKRISSTWHLWSEKDRQPTHSKTGASHPKCGRPCDPNKDPGEKAGSPDHYIPSPASDYSPPFGWVAKNSTEKKCAGNPPTTKNRGSQHGTAPPKASPTHSAKSKKKKSKSKKSNCKPAPPSQPSATSLLRREVSSTDKDPNGTLSKPQGRSKKGSCYELCQCIKTCKLCPEDCDEKCRNSHKSCNNPTCDD</sequence>
<evidence type="ECO:0000256" key="1">
    <source>
        <dbReference type="SAM" id="MobiDB-lite"/>
    </source>
</evidence>
<dbReference type="PANTHER" id="PTHR35396">
    <property type="entry name" value="SMALL SECRETED PROTEIN"/>
    <property type="match status" value="1"/>
</dbReference>
<feature type="chain" id="PRO_5043527217" evidence="2">
    <location>
        <begin position="24"/>
        <end position="360"/>
    </location>
</feature>
<gene>
    <name evidence="3" type="ORF">PPACK8108_LOCUS4014</name>
</gene>
<feature type="compositionally biased region" description="Low complexity" evidence="1">
    <location>
        <begin position="260"/>
        <end position="269"/>
    </location>
</feature>
<feature type="signal peptide" evidence="2">
    <location>
        <begin position="1"/>
        <end position="23"/>
    </location>
</feature>
<dbReference type="Proteomes" id="UP001153365">
    <property type="component" value="Unassembled WGS sequence"/>
</dbReference>
<name>A0AAV0ANA9_PHAPC</name>
<feature type="compositionally biased region" description="Basic and acidic residues" evidence="1">
    <location>
        <begin position="204"/>
        <end position="215"/>
    </location>
</feature>
<dbReference type="AlphaFoldDB" id="A0AAV0ANA9"/>
<reference evidence="3" key="1">
    <citation type="submission" date="2022-06" db="EMBL/GenBank/DDBJ databases">
        <authorList>
            <consortium name="SYNGENTA / RWTH Aachen University"/>
        </authorList>
    </citation>
    <scope>NUCLEOTIDE SEQUENCE</scope>
</reference>
<keyword evidence="4" id="KW-1185">Reference proteome</keyword>
<feature type="compositionally biased region" description="Basic residues" evidence="1">
    <location>
        <begin position="270"/>
        <end position="283"/>
    </location>
</feature>
<protein>
    <submittedName>
        <fullName evidence="3">Secreted protein</fullName>
    </submittedName>
</protein>
<feature type="compositionally biased region" description="Basic and acidic residues" evidence="1">
    <location>
        <begin position="298"/>
        <end position="309"/>
    </location>
</feature>
<comment type="caution">
    <text evidence="3">The sequence shown here is derived from an EMBL/GenBank/DDBJ whole genome shotgun (WGS) entry which is preliminary data.</text>
</comment>
<dbReference type="EMBL" id="CALTRL010000725">
    <property type="protein sequence ID" value="CAH7669396.1"/>
    <property type="molecule type" value="Genomic_DNA"/>
</dbReference>
<evidence type="ECO:0000313" key="3">
    <source>
        <dbReference type="EMBL" id="CAH7669396.1"/>
    </source>
</evidence>
<keyword evidence="2" id="KW-0732">Signal</keyword>
<evidence type="ECO:0000256" key="2">
    <source>
        <dbReference type="SAM" id="SignalP"/>
    </source>
</evidence>
<proteinExistence type="predicted"/>
<feature type="compositionally biased region" description="Polar residues" evidence="1">
    <location>
        <begin position="247"/>
        <end position="258"/>
    </location>
</feature>
<evidence type="ECO:0000313" key="4">
    <source>
        <dbReference type="Proteomes" id="UP001153365"/>
    </source>
</evidence>
<dbReference type="PANTHER" id="PTHR35396:SF1">
    <property type="entry name" value="SMALL SECRETED PROTEIN"/>
    <property type="match status" value="1"/>
</dbReference>
<organism evidence="3 4">
    <name type="scientific">Phakopsora pachyrhizi</name>
    <name type="common">Asian soybean rust disease fungus</name>
    <dbReference type="NCBI Taxonomy" id="170000"/>
    <lineage>
        <taxon>Eukaryota</taxon>
        <taxon>Fungi</taxon>
        <taxon>Dikarya</taxon>
        <taxon>Basidiomycota</taxon>
        <taxon>Pucciniomycotina</taxon>
        <taxon>Pucciniomycetes</taxon>
        <taxon>Pucciniales</taxon>
        <taxon>Phakopsoraceae</taxon>
        <taxon>Phakopsora</taxon>
    </lineage>
</organism>
<feature type="region of interest" description="Disordered" evidence="1">
    <location>
        <begin position="182"/>
        <end position="323"/>
    </location>
</feature>
<accession>A0AAV0ANA9</accession>